<evidence type="ECO:0000313" key="1">
    <source>
        <dbReference type="EMBL" id="CCE98605.1"/>
    </source>
</evidence>
<name>G9AC26_SINF1</name>
<reference evidence="1 2" key="1">
    <citation type="journal article" date="2012" name="J. Bacteriol.">
        <title>Genome sequence of the soybean symbiont Sinorhizobium fredii HH103.</title>
        <authorList>
            <person name="Weidner S."/>
            <person name="Becker A."/>
            <person name="Bonilla I."/>
            <person name="Jaenicke S."/>
            <person name="Lloret J."/>
            <person name="Margaret I."/>
            <person name="Puhler A."/>
            <person name="Ruiz-Sainz J.E."/>
            <person name="Schneiker-Bekel S."/>
            <person name="Szczepanowski R."/>
            <person name="Vinardell J.M."/>
            <person name="Zehner S."/>
            <person name="Gottfert M."/>
        </authorList>
    </citation>
    <scope>NUCLEOTIDE SEQUENCE [LARGE SCALE GENOMIC DNA]</scope>
    <source>
        <strain evidence="1 2">HH103</strain>
        <plasmid evidence="2">pSfHH103c</plasmid>
    </source>
</reference>
<organism evidence="1 2">
    <name type="scientific">Sinorhizobium fredii (strain HH103)</name>
    <dbReference type="NCBI Taxonomy" id="1117943"/>
    <lineage>
        <taxon>Bacteria</taxon>
        <taxon>Pseudomonadati</taxon>
        <taxon>Pseudomonadota</taxon>
        <taxon>Alphaproteobacteria</taxon>
        <taxon>Hyphomicrobiales</taxon>
        <taxon>Rhizobiaceae</taxon>
        <taxon>Sinorhizobium/Ensifer group</taxon>
        <taxon>Sinorhizobium</taxon>
    </lineage>
</organism>
<evidence type="ECO:0000313" key="2">
    <source>
        <dbReference type="Proteomes" id="UP000007735"/>
    </source>
</evidence>
<sequence>MPACGANRETMLLYPENQRKAVSAAKAKRMQRRRVFQDGWIRTLKPY</sequence>
<dbReference type="KEGG" id="sfh:SFHH103_04115"/>
<accession>G9AC26</accession>
<keyword evidence="1" id="KW-0614">Plasmid</keyword>
<dbReference type="HOGENOM" id="CLU_3172454_0_0_5"/>
<dbReference type="EMBL" id="HE616893">
    <property type="protein sequence ID" value="CCE98605.1"/>
    <property type="molecule type" value="Genomic_DNA"/>
</dbReference>
<proteinExistence type="predicted"/>
<dbReference type="PATRIC" id="fig|380.5.peg.4324"/>
<geneLocation type="plasmid" evidence="1 2">
    <name>pSfHH103c</name>
</geneLocation>
<protein>
    <submittedName>
        <fullName evidence="1">Uncharacterized protein</fullName>
    </submittedName>
</protein>
<dbReference type="Proteomes" id="UP000007735">
    <property type="component" value="Plasmid pSfHH103c"/>
</dbReference>
<gene>
    <name evidence="1" type="ordered locus">SFHH103_04115</name>
</gene>
<dbReference type="AlphaFoldDB" id="G9AC26"/>